<dbReference type="WBParaSite" id="jg19745">
    <property type="protein sequence ID" value="jg19745"/>
    <property type="gene ID" value="jg19745"/>
</dbReference>
<evidence type="ECO:0000256" key="1">
    <source>
        <dbReference type="SAM" id="MobiDB-lite"/>
    </source>
</evidence>
<feature type="region of interest" description="Disordered" evidence="1">
    <location>
        <begin position="154"/>
        <end position="196"/>
    </location>
</feature>
<evidence type="ECO:0000313" key="3">
    <source>
        <dbReference type="WBParaSite" id="jg19745"/>
    </source>
</evidence>
<feature type="compositionally biased region" description="Polar residues" evidence="1">
    <location>
        <begin position="391"/>
        <end position="406"/>
    </location>
</feature>
<protein>
    <submittedName>
        <fullName evidence="3">Uncharacterized protein</fullName>
    </submittedName>
</protein>
<feature type="compositionally biased region" description="Low complexity" evidence="1">
    <location>
        <begin position="252"/>
        <end position="271"/>
    </location>
</feature>
<dbReference type="Proteomes" id="UP000887574">
    <property type="component" value="Unplaced"/>
</dbReference>
<organism evidence="2 3">
    <name type="scientific">Ditylenchus dipsaci</name>
    <dbReference type="NCBI Taxonomy" id="166011"/>
    <lineage>
        <taxon>Eukaryota</taxon>
        <taxon>Metazoa</taxon>
        <taxon>Ecdysozoa</taxon>
        <taxon>Nematoda</taxon>
        <taxon>Chromadorea</taxon>
        <taxon>Rhabditida</taxon>
        <taxon>Tylenchina</taxon>
        <taxon>Tylenchomorpha</taxon>
        <taxon>Sphaerularioidea</taxon>
        <taxon>Anguinidae</taxon>
        <taxon>Anguininae</taxon>
        <taxon>Ditylenchus</taxon>
    </lineage>
</organism>
<feature type="region of interest" description="Disordered" evidence="1">
    <location>
        <begin position="369"/>
        <end position="412"/>
    </location>
</feature>
<keyword evidence="2" id="KW-1185">Reference proteome</keyword>
<evidence type="ECO:0000313" key="2">
    <source>
        <dbReference type="Proteomes" id="UP000887574"/>
    </source>
</evidence>
<feature type="compositionally biased region" description="Polar residues" evidence="1">
    <location>
        <begin position="162"/>
        <end position="172"/>
    </location>
</feature>
<feature type="compositionally biased region" description="Polar residues" evidence="1">
    <location>
        <begin position="184"/>
        <end position="196"/>
    </location>
</feature>
<name>A0A915DGS8_9BILA</name>
<reference evidence="3" key="1">
    <citation type="submission" date="2022-11" db="UniProtKB">
        <authorList>
            <consortium name="WormBaseParasite"/>
        </authorList>
    </citation>
    <scope>IDENTIFICATION</scope>
</reference>
<sequence length="451" mass="49981">MILTHELDGPTLALFKDQSAKKLVENRYYIFTSRIRFGTTTLNLDTGITPAPSFFPHIKASEMRVHGSCFILIQTERLVRKQRRPHFIWLCAKSTQQLFDIVKAISSCLVSMKVGAPLSNPMDDINALHRYRPKPFEVFEEALPPIYELKRDRELTEKSKTSNRSGKSASSKKANRYTARRESALSNSEFESGDNSSVCRAFGNIPSSQEVADQSRDNNLDEYSSGPHSILKNKAAVQASTNPKYSSGSGGYTSSSTRSTHTQTPRKSSSSSRRRQSEMSVIGADMNTSYGSTPPYIAIQNMDYTDAATYSNRYCESTFIEWPCSSNGSKFGTPTAPIRKLTPTAPNPTALAAVAAAAAQNKQAAKNNISHFSSSDGGSMSSDFDDDDIQSNHTIENSSGASTPKMMSNEHGTEERIYRITVEGLANFDEKYDIYIKTSIWQISNSYNYFS</sequence>
<dbReference type="AlphaFoldDB" id="A0A915DGS8"/>
<accession>A0A915DGS8</accession>
<feature type="compositionally biased region" description="Low complexity" evidence="1">
    <location>
        <begin position="369"/>
        <end position="382"/>
    </location>
</feature>
<feature type="region of interest" description="Disordered" evidence="1">
    <location>
        <begin position="208"/>
        <end position="287"/>
    </location>
</feature>
<proteinExistence type="predicted"/>